<dbReference type="Gene3D" id="2.60.120.780">
    <property type="entry name" value="PINIT domain"/>
    <property type="match status" value="1"/>
</dbReference>
<comment type="caution">
    <text evidence="13">The sequence shown here is derived from an EMBL/GenBank/DDBJ whole genome shotgun (WGS) entry which is preliminary data.</text>
</comment>
<dbReference type="UniPathway" id="UPA00886"/>
<feature type="compositionally biased region" description="Basic and acidic residues" evidence="10">
    <location>
        <begin position="594"/>
        <end position="626"/>
    </location>
</feature>
<dbReference type="OrthoDB" id="28127at2759"/>
<comment type="pathway">
    <text evidence="1">Protein modification; protein sumoylation.</text>
</comment>
<dbReference type="PROSITE" id="PS51466">
    <property type="entry name" value="PINIT"/>
    <property type="match status" value="1"/>
</dbReference>
<gene>
    <name evidence="13" type="primary">SIZ1_1</name>
    <name evidence="13" type="ORF">Cantr_08601</name>
</gene>
<dbReference type="PANTHER" id="PTHR10782">
    <property type="entry name" value="ZINC FINGER MIZ DOMAIN-CONTAINING PROTEIN"/>
    <property type="match status" value="1"/>
</dbReference>
<sequence length="1044" mass="120570">MIGLPPFTKEDIASTLRLLKLLRVADIKLVLGSLRMDTKCNKKEAQENLQIYFEQGVEKKDNIRLHALRFLMLWRIRKKNSTVNYGFPTYSVVYDRMKMKDTTILSEYANLMVSDGSQKEIPREAPRLPSKGRMQKNDSTPMHGIRTTFKENPFYKLEYQLQCSPHLILGVAKGEKEEQLTCVEILFTLTREEMKQLRHPDYRLYMLCTNHGNHAEKKQANADIDYPFESKIFLNREQMYRPSDTLPVDLTASVLPYPKSNYLTIEYNLKSDPLMYFMHFFIARKIPTEDILDQVLAKPPIQKQITIAKHRDAFDGITSTDAQYSLNDPISGKRMKYPAQGMFCDHVTCFDAADYIKYLLEHTYEPKCCCCLKGVVIEELRLVQFFQEIIESTDESVTSVTVNAKGEWSYEKHEVVDLSDDDTGVSGVTSMTYPLKQEGAGRKKKVYIPEEEEEEEEEEEVLEASAREHGEDSEDESEEIVSLDGFEIEEREHSQLGDQGLVLGADDDVEQEDEEEEDDRPINVVNDRSRRARRRRRLVSEPLSPSEIIVLSESPSPVQEPAAPRREISITGNRPAPALPHRDQEIAQPTRQQARQEARQPERQPQREPERQPQREPERQPQRESEGQPQREPQREPERRPAKQPQSPARPGAPLESAHESEEPADSLRSPASGSSKGRLPPSDNSQFHLVHDANEIISLREKIAELNEEVQVSHRKHELETRAMQLAYDRQVHSLENEIKDIRLQQREKEILQKEKEIYQKEREIREYQEQLKRREEAQRMMEAQHEDAILHNKISFGAFREPTPTYGNEKRQIEDVSDAERFKYNDSSGNSLVVRNPDTAMEPAPSTFEEQIRREISVCEKKKSNRFGQLTSESARIENAKQAALHEFDENTKSLSREIAQQSEFLRFISSRATTREDLVRYYDTKSRVALSEATRDLEELEARIKDLTNMRRNPPPTRDLVQAQPNGAFFEPPQRRIEMLGGPQQALMAPHNQDREKSNDKLIGFTNPALMSARPTALDAAFNTKRQKVSSNPFQFPPFGH</sequence>
<protein>
    <submittedName>
        <fullName evidence="13">E3 SUMO-protein ligase SIZ1</fullName>
    </submittedName>
</protein>
<evidence type="ECO:0000256" key="8">
    <source>
        <dbReference type="PROSITE-ProRule" id="PRU00452"/>
    </source>
</evidence>
<keyword evidence="7" id="KW-0862">Zinc</keyword>
<keyword evidence="4" id="KW-0479">Metal-binding</keyword>
<dbReference type="Pfam" id="PF02891">
    <property type="entry name" value="zf-MIZ"/>
    <property type="match status" value="1"/>
</dbReference>
<keyword evidence="9" id="KW-0175">Coiled coil</keyword>
<feature type="region of interest" description="Disordered" evidence="10">
    <location>
        <begin position="492"/>
        <end position="690"/>
    </location>
</feature>
<dbReference type="PANTHER" id="PTHR10782:SF4">
    <property type="entry name" value="TONALLI, ISOFORM E"/>
    <property type="match status" value="1"/>
</dbReference>
<dbReference type="GO" id="GO:0008270">
    <property type="term" value="F:zinc ion binding"/>
    <property type="evidence" value="ECO:0007669"/>
    <property type="project" value="UniProtKB-KW"/>
</dbReference>
<keyword evidence="6" id="KW-0833">Ubl conjugation pathway</keyword>
<evidence type="ECO:0000256" key="7">
    <source>
        <dbReference type="ARBA" id="ARBA00022833"/>
    </source>
</evidence>
<dbReference type="STRING" id="5486.A0A367Y5L4"/>
<evidence type="ECO:0000259" key="11">
    <source>
        <dbReference type="PROSITE" id="PS51044"/>
    </source>
</evidence>
<dbReference type="AlphaFoldDB" id="A0A367Y5L4"/>
<feature type="region of interest" description="Disordered" evidence="10">
    <location>
        <begin position="122"/>
        <end position="143"/>
    </location>
</feature>
<feature type="domain" description="PINIT" evidence="12">
    <location>
        <begin position="134"/>
        <end position="286"/>
    </location>
</feature>
<name>A0A367Y5L4_9ASCO</name>
<comment type="similarity">
    <text evidence="2">Belongs to the PIAS family.</text>
</comment>
<dbReference type="GO" id="GO:0016925">
    <property type="term" value="P:protein sumoylation"/>
    <property type="evidence" value="ECO:0007669"/>
    <property type="project" value="UniProtKB-UniPathway"/>
</dbReference>
<dbReference type="PROSITE" id="PS51044">
    <property type="entry name" value="ZF_SP_RING"/>
    <property type="match status" value="1"/>
</dbReference>
<dbReference type="GO" id="GO:0000785">
    <property type="term" value="C:chromatin"/>
    <property type="evidence" value="ECO:0007669"/>
    <property type="project" value="TreeGrafter"/>
</dbReference>
<feature type="coiled-coil region" evidence="9">
    <location>
        <begin position="690"/>
        <end position="789"/>
    </location>
</feature>
<dbReference type="InterPro" id="IPR004181">
    <property type="entry name" value="Znf_MIZ"/>
</dbReference>
<keyword evidence="3" id="KW-0808">Transferase</keyword>
<evidence type="ECO:0000259" key="12">
    <source>
        <dbReference type="PROSITE" id="PS51466"/>
    </source>
</evidence>
<feature type="compositionally biased region" description="Acidic residues" evidence="10">
    <location>
        <begin position="505"/>
        <end position="519"/>
    </location>
</feature>
<reference evidence="13 14" key="1">
    <citation type="submission" date="2018-06" db="EMBL/GenBank/DDBJ databases">
        <title>Whole genome sequencing of Candida tropicalis (genome annotated by CSBL at Korea University).</title>
        <authorList>
            <person name="Ahn J."/>
        </authorList>
    </citation>
    <scope>NUCLEOTIDE SEQUENCE [LARGE SCALE GENOMIC DNA]</scope>
    <source>
        <strain evidence="13 14">ATCC 20962</strain>
    </source>
</reference>
<feature type="compositionally biased region" description="Basic and acidic residues" evidence="10">
    <location>
        <begin position="632"/>
        <end position="641"/>
    </location>
</feature>
<dbReference type="Pfam" id="PF14324">
    <property type="entry name" value="PINIT"/>
    <property type="match status" value="1"/>
</dbReference>
<dbReference type="Gene3D" id="3.30.40.10">
    <property type="entry name" value="Zinc/RING finger domain, C3HC4 (zinc finger)"/>
    <property type="match status" value="1"/>
</dbReference>
<evidence type="ECO:0000256" key="3">
    <source>
        <dbReference type="ARBA" id="ARBA00022679"/>
    </source>
</evidence>
<feature type="domain" description="SP-RING-type" evidence="11">
    <location>
        <begin position="311"/>
        <end position="395"/>
    </location>
</feature>
<dbReference type="EMBL" id="QLNQ01000026">
    <property type="protein sequence ID" value="RCK60342.1"/>
    <property type="molecule type" value="Genomic_DNA"/>
</dbReference>
<evidence type="ECO:0000256" key="5">
    <source>
        <dbReference type="ARBA" id="ARBA00022771"/>
    </source>
</evidence>
<keyword evidence="14" id="KW-1185">Reference proteome</keyword>
<keyword evidence="5 8" id="KW-0863">Zinc-finger</keyword>
<dbReference type="Proteomes" id="UP000253472">
    <property type="component" value="Unassembled WGS sequence"/>
</dbReference>
<evidence type="ECO:0000256" key="9">
    <source>
        <dbReference type="SAM" id="Coils"/>
    </source>
</evidence>
<evidence type="ECO:0000256" key="6">
    <source>
        <dbReference type="ARBA" id="ARBA00022786"/>
    </source>
</evidence>
<organism evidence="13 14">
    <name type="scientific">Candida viswanathii</name>
    <dbReference type="NCBI Taxonomy" id="5486"/>
    <lineage>
        <taxon>Eukaryota</taxon>
        <taxon>Fungi</taxon>
        <taxon>Dikarya</taxon>
        <taxon>Ascomycota</taxon>
        <taxon>Saccharomycotina</taxon>
        <taxon>Pichiomycetes</taxon>
        <taxon>Debaryomycetaceae</taxon>
        <taxon>Candida/Lodderomyces clade</taxon>
        <taxon>Candida</taxon>
    </lineage>
</organism>
<dbReference type="InterPro" id="IPR023321">
    <property type="entry name" value="PINIT"/>
</dbReference>
<evidence type="ECO:0000313" key="14">
    <source>
        <dbReference type="Proteomes" id="UP000253472"/>
    </source>
</evidence>
<dbReference type="GO" id="GO:0016874">
    <property type="term" value="F:ligase activity"/>
    <property type="evidence" value="ECO:0007669"/>
    <property type="project" value="UniProtKB-KW"/>
</dbReference>
<accession>A0A367Y5L4</accession>
<evidence type="ECO:0000313" key="13">
    <source>
        <dbReference type="EMBL" id="RCK60342.1"/>
    </source>
</evidence>
<evidence type="ECO:0000256" key="4">
    <source>
        <dbReference type="ARBA" id="ARBA00022723"/>
    </source>
</evidence>
<proteinExistence type="inferred from homology"/>
<feature type="compositionally biased region" description="Acidic residues" evidence="10">
    <location>
        <begin position="471"/>
        <end position="480"/>
    </location>
</feature>
<evidence type="ECO:0000256" key="2">
    <source>
        <dbReference type="ARBA" id="ARBA00005383"/>
    </source>
</evidence>
<feature type="compositionally biased region" description="Acidic residues" evidence="10">
    <location>
        <begin position="449"/>
        <end position="462"/>
    </location>
</feature>
<dbReference type="GO" id="GO:0061665">
    <property type="term" value="F:SUMO ligase activity"/>
    <property type="evidence" value="ECO:0007669"/>
    <property type="project" value="TreeGrafter"/>
</dbReference>
<evidence type="ECO:0000256" key="1">
    <source>
        <dbReference type="ARBA" id="ARBA00004718"/>
    </source>
</evidence>
<dbReference type="InterPro" id="IPR038654">
    <property type="entry name" value="PINIT_sf"/>
</dbReference>
<evidence type="ECO:0000256" key="10">
    <source>
        <dbReference type="SAM" id="MobiDB-lite"/>
    </source>
</evidence>
<keyword evidence="13" id="KW-0436">Ligase</keyword>
<feature type="region of interest" description="Disordered" evidence="10">
    <location>
        <begin position="441"/>
        <end position="480"/>
    </location>
</feature>
<dbReference type="InterPro" id="IPR013083">
    <property type="entry name" value="Znf_RING/FYVE/PHD"/>
</dbReference>